<feature type="transmembrane region" description="Helical" evidence="1">
    <location>
        <begin position="12"/>
        <end position="30"/>
    </location>
</feature>
<dbReference type="OrthoDB" id="1495450at2"/>
<dbReference type="STRING" id="518766.Rmar_2781"/>
<proteinExistence type="predicted"/>
<dbReference type="Proteomes" id="UP000002221">
    <property type="component" value="Chromosome"/>
</dbReference>
<dbReference type="HOGENOM" id="CLU_118579_0_0_10"/>
<evidence type="ECO:0008006" key="4">
    <source>
        <dbReference type="Google" id="ProtNLM"/>
    </source>
</evidence>
<keyword evidence="1" id="KW-0812">Transmembrane</keyword>
<dbReference type="SUPFAM" id="SSF52833">
    <property type="entry name" value="Thioredoxin-like"/>
    <property type="match status" value="1"/>
</dbReference>
<dbReference type="eggNOG" id="COG0526">
    <property type="taxonomic scope" value="Bacteria"/>
</dbReference>
<sequence length="205" mass="22972">MRLLSRLRRTLPWLGGALWLGLIGAGWVIVTDYSSRPAPVGNVPEVWPADAPFGPDTTRMTLVMFVHPRCSCSRASLRELAYIMARARHNLTAHIFFYQPAHRPDAWIETDLWHYARTIPFTTVHRDPDGRLAERFGALASGQVVLFRPDGRRVFYGGITAGRGHEGPNPGRNQVLHLVREGVGTTDHTAVWGCLIQDKETTKPE</sequence>
<dbReference type="RefSeq" id="WP_012845260.1">
    <property type="nucleotide sequence ID" value="NC_013501.1"/>
</dbReference>
<keyword evidence="3" id="KW-1185">Reference proteome</keyword>
<evidence type="ECO:0000256" key="1">
    <source>
        <dbReference type="SAM" id="Phobius"/>
    </source>
</evidence>
<dbReference type="InterPro" id="IPR036249">
    <property type="entry name" value="Thioredoxin-like_sf"/>
</dbReference>
<keyword evidence="1" id="KW-1133">Transmembrane helix</keyword>
<evidence type="ECO:0000313" key="3">
    <source>
        <dbReference type="Proteomes" id="UP000002221"/>
    </source>
</evidence>
<evidence type="ECO:0000313" key="2">
    <source>
        <dbReference type="EMBL" id="ACY49650.1"/>
    </source>
</evidence>
<accession>D0MH61</accession>
<organism evidence="2 3">
    <name type="scientific">Rhodothermus marinus (strain ATCC 43812 / DSM 4252 / R-10)</name>
    <name type="common">Rhodothermus obamensis</name>
    <dbReference type="NCBI Taxonomy" id="518766"/>
    <lineage>
        <taxon>Bacteria</taxon>
        <taxon>Pseudomonadati</taxon>
        <taxon>Rhodothermota</taxon>
        <taxon>Rhodothermia</taxon>
        <taxon>Rhodothermales</taxon>
        <taxon>Rhodothermaceae</taxon>
        <taxon>Rhodothermus</taxon>
    </lineage>
</organism>
<protein>
    <recommendedName>
        <fullName evidence="4">RedB protein</fullName>
    </recommendedName>
</protein>
<reference evidence="2 3" key="1">
    <citation type="journal article" date="2009" name="Stand. Genomic Sci.">
        <title>Complete genome sequence of Rhodothermus marinus type strain (R-10).</title>
        <authorList>
            <person name="Nolan M."/>
            <person name="Tindall B.J."/>
            <person name="Pomrenke H."/>
            <person name="Lapidus A."/>
            <person name="Copeland A."/>
            <person name="Glavina Del Rio T."/>
            <person name="Lucas S."/>
            <person name="Chen F."/>
            <person name="Tice H."/>
            <person name="Cheng J.F."/>
            <person name="Saunders E."/>
            <person name="Han C."/>
            <person name="Bruce D."/>
            <person name="Goodwin L."/>
            <person name="Chain P."/>
            <person name="Pitluck S."/>
            <person name="Ovchinikova G."/>
            <person name="Pati A."/>
            <person name="Ivanova N."/>
            <person name="Mavromatis K."/>
            <person name="Chen A."/>
            <person name="Palaniappan K."/>
            <person name="Land M."/>
            <person name="Hauser L."/>
            <person name="Chang Y.J."/>
            <person name="Jeffries C.D."/>
            <person name="Brettin T."/>
            <person name="Goker M."/>
            <person name="Bristow J."/>
            <person name="Eisen J.A."/>
            <person name="Markowitz V."/>
            <person name="Hugenholtz P."/>
            <person name="Kyrpides N.C."/>
            <person name="Klenk H.P."/>
            <person name="Detter J.C."/>
        </authorList>
    </citation>
    <scope>NUCLEOTIDE SEQUENCE [LARGE SCALE GENOMIC DNA]</scope>
    <source>
        <strain evidence="3">ATCC 43812 / DSM 4252 / R-10</strain>
    </source>
</reference>
<dbReference type="EMBL" id="CP001807">
    <property type="protein sequence ID" value="ACY49650.1"/>
    <property type="molecule type" value="Genomic_DNA"/>
</dbReference>
<dbReference type="AlphaFoldDB" id="D0MH61"/>
<dbReference type="KEGG" id="rmr:Rmar_2781"/>
<keyword evidence="1" id="KW-0472">Membrane</keyword>
<dbReference type="Gene3D" id="3.40.30.10">
    <property type="entry name" value="Glutaredoxin"/>
    <property type="match status" value="1"/>
</dbReference>
<name>D0MH61_RHOM4</name>
<gene>
    <name evidence="2" type="ordered locus">Rmar_2781</name>
</gene>